<organism evidence="14 15">
    <name type="scientific">Pannonibacter tanglangensis</name>
    <dbReference type="NCBI Taxonomy" id="2750084"/>
    <lineage>
        <taxon>Bacteria</taxon>
        <taxon>Pseudomonadati</taxon>
        <taxon>Pseudomonadota</taxon>
        <taxon>Alphaproteobacteria</taxon>
        <taxon>Hyphomicrobiales</taxon>
        <taxon>Stappiaceae</taxon>
        <taxon>Pannonibacter</taxon>
    </lineage>
</organism>
<feature type="binding site" evidence="12">
    <location>
        <position position="239"/>
    </location>
    <ligand>
        <name>K(+)</name>
        <dbReference type="ChEBI" id="CHEBI:29103"/>
    </ligand>
</feature>
<feature type="binding site" evidence="12">
    <location>
        <position position="134"/>
    </location>
    <ligand>
        <name>substrate</name>
    </ligand>
</feature>
<evidence type="ECO:0000256" key="9">
    <source>
        <dbReference type="ARBA" id="ARBA00022842"/>
    </source>
</evidence>
<dbReference type="PANTHER" id="PTHR10584:SF166">
    <property type="entry name" value="RIBOKINASE"/>
    <property type="match status" value="1"/>
</dbReference>
<evidence type="ECO:0000256" key="8">
    <source>
        <dbReference type="ARBA" id="ARBA00022840"/>
    </source>
</evidence>
<keyword evidence="4 12" id="KW-0808">Transferase</keyword>
<evidence type="ECO:0000256" key="1">
    <source>
        <dbReference type="ARBA" id="ARBA00005380"/>
    </source>
</evidence>
<gene>
    <name evidence="12" type="primary">rbsK</name>
    <name evidence="14" type="ORF">GWI71_13355</name>
</gene>
<keyword evidence="15" id="KW-1185">Reference proteome</keyword>
<comment type="function">
    <text evidence="12">Catalyzes the phosphorylation of ribose at O-5 in a reaction requiring ATP and magnesium. The resulting D-ribose-5-phosphate can then be used either for sythesis of nucleotides, histidine, and tryptophan, or as a component of the pentose phosphate pathway.</text>
</comment>
<evidence type="ECO:0000313" key="15">
    <source>
        <dbReference type="Proteomes" id="UP000541347"/>
    </source>
</evidence>
<feature type="binding site" evidence="12">
    <location>
        <begin position="9"/>
        <end position="11"/>
    </location>
    <ligand>
        <name>substrate</name>
    </ligand>
</feature>
<comment type="caution">
    <text evidence="12">Lacks conserved residue(s) required for the propagation of feature annotation.</text>
</comment>
<dbReference type="PANTHER" id="PTHR10584">
    <property type="entry name" value="SUGAR KINASE"/>
    <property type="match status" value="1"/>
</dbReference>
<evidence type="ECO:0000256" key="7">
    <source>
        <dbReference type="ARBA" id="ARBA00022777"/>
    </source>
</evidence>
<dbReference type="InterPro" id="IPR011877">
    <property type="entry name" value="Ribokinase"/>
</dbReference>
<sequence length="303" mass="29559">MIVVFGSINLDLVVMVKRLPLPGETSAGPDCQTFAGGKGANQALAARRAGAAVRMVGAVGTDAFATPALANLAAAGVDLSALRRLEGSTGIAMIGVEAAGENLIIVGSGVNARVSANWLSGQLAAGETLLMQAEIPLAEAARAIDLAEAAGARVIFNTAPATDPAVARLAARADVVISNESEAADVAAALGLPQVGAAYAAAMAATGRIAVVTLGSDGVLAHDGTTLYRVAPPQVAVVDTTGAGDAFCGALAAALDRGADLGQALAEGVAAGSLACTATGAQSSAPDAADIARLAATLSVRRG</sequence>
<dbReference type="Gene3D" id="3.40.1190.20">
    <property type="match status" value="1"/>
</dbReference>
<comment type="activity regulation">
    <text evidence="12">Activated by a monovalent cation that binds near, but not in, the active site. The most likely occupant of the site in vivo is potassium. Ion binding induces a conformational change that may alter substrate affinity.</text>
</comment>
<dbReference type="Proteomes" id="UP000541347">
    <property type="component" value="Unassembled WGS sequence"/>
</dbReference>
<evidence type="ECO:0000256" key="10">
    <source>
        <dbReference type="ARBA" id="ARBA00022958"/>
    </source>
</evidence>
<evidence type="ECO:0000259" key="13">
    <source>
        <dbReference type="Pfam" id="PF00294"/>
    </source>
</evidence>
<dbReference type="InterPro" id="IPR002173">
    <property type="entry name" value="Carboh/pur_kinase_PfkB_CS"/>
</dbReference>
<evidence type="ECO:0000256" key="12">
    <source>
        <dbReference type="HAMAP-Rule" id="MF_01987"/>
    </source>
</evidence>
<feature type="binding site" evidence="12">
    <location>
        <position position="280"/>
    </location>
    <ligand>
        <name>K(+)</name>
        <dbReference type="ChEBI" id="CHEBI:29103"/>
    </ligand>
</feature>
<dbReference type="CDD" id="cd01174">
    <property type="entry name" value="ribokinase"/>
    <property type="match status" value="1"/>
</dbReference>
<keyword evidence="6 12" id="KW-0547">Nucleotide-binding</keyword>
<keyword evidence="12" id="KW-0963">Cytoplasm</keyword>
<comment type="cofactor">
    <cofactor evidence="12">
        <name>Mg(2+)</name>
        <dbReference type="ChEBI" id="CHEBI:18420"/>
    </cofactor>
    <text evidence="12">Requires a divalent cation, most likely magnesium in vivo, as an electrophilic catalyst to aid phosphoryl group transfer. It is the chelate of the metal and the nucleotide that is the actual substrate.</text>
</comment>
<dbReference type="PRINTS" id="PR00990">
    <property type="entry name" value="RIBOKINASE"/>
</dbReference>
<evidence type="ECO:0000256" key="4">
    <source>
        <dbReference type="ARBA" id="ARBA00022679"/>
    </source>
</evidence>
<evidence type="ECO:0000256" key="3">
    <source>
        <dbReference type="ARBA" id="ARBA00016943"/>
    </source>
</evidence>
<proteinExistence type="inferred from homology"/>
<dbReference type="HAMAP" id="MF_01987">
    <property type="entry name" value="Ribokinase"/>
    <property type="match status" value="1"/>
</dbReference>
<evidence type="ECO:0000256" key="11">
    <source>
        <dbReference type="ARBA" id="ARBA00023277"/>
    </source>
</evidence>
<feature type="binding site" evidence="12">
    <location>
        <position position="284"/>
    </location>
    <ligand>
        <name>K(+)</name>
        <dbReference type="ChEBI" id="CHEBI:29103"/>
    </ligand>
</feature>
<keyword evidence="9 12" id="KW-0460">Magnesium</keyword>
<feature type="binding site" evidence="12">
    <location>
        <position position="245"/>
    </location>
    <ligand>
        <name>substrate</name>
    </ligand>
</feature>
<comment type="similarity">
    <text evidence="1">Belongs to the carbohydrate kinase pfkB family.</text>
</comment>
<dbReference type="EC" id="2.7.1.15" evidence="2 12"/>
<feature type="binding site" evidence="12">
    <location>
        <position position="179"/>
    </location>
    <ligand>
        <name>ATP</name>
        <dbReference type="ChEBI" id="CHEBI:30616"/>
    </ligand>
</feature>
<keyword evidence="5 12" id="KW-0479">Metal-binding</keyword>
<name>A0ABW9ZIQ6_9HYPH</name>
<keyword evidence="7 12" id="KW-0418">Kinase</keyword>
<feature type="binding site" evidence="12">
    <location>
        <position position="278"/>
    </location>
    <ligand>
        <name>K(+)</name>
        <dbReference type="ChEBI" id="CHEBI:29103"/>
    </ligand>
</feature>
<comment type="catalytic activity">
    <reaction evidence="12">
        <text>D-ribose + ATP = D-ribose 5-phosphate + ADP + H(+)</text>
        <dbReference type="Rhea" id="RHEA:13697"/>
        <dbReference type="ChEBI" id="CHEBI:15378"/>
        <dbReference type="ChEBI" id="CHEBI:30616"/>
        <dbReference type="ChEBI" id="CHEBI:47013"/>
        <dbReference type="ChEBI" id="CHEBI:78346"/>
        <dbReference type="ChEBI" id="CHEBI:456216"/>
        <dbReference type="EC" id="2.7.1.15"/>
    </reaction>
</comment>
<comment type="subunit">
    <text evidence="12">Homodimer.</text>
</comment>
<dbReference type="InterPro" id="IPR029056">
    <property type="entry name" value="Ribokinase-like"/>
</dbReference>
<feature type="binding site" evidence="12">
    <location>
        <position position="241"/>
    </location>
    <ligand>
        <name>K(+)</name>
        <dbReference type="ChEBI" id="CHEBI:29103"/>
    </ligand>
</feature>
<keyword evidence="11 12" id="KW-0119">Carbohydrate metabolism</keyword>
<evidence type="ECO:0000256" key="5">
    <source>
        <dbReference type="ARBA" id="ARBA00022723"/>
    </source>
</evidence>
<dbReference type="PROSITE" id="PS00584">
    <property type="entry name" value="PFKB_KINASES_2"/>
    <property type="match status" value="1"/>
</dbReference>
<evidence type="ECO:0000313" key="14">
    <source>
        <dbReference type="EMBL" id="NBN64676.1"/>
    </source>
</evidence>
<dbReference type="SUPFAM" id="SSF53613">
    <property type="entry name" value="Ribokinase-like"/>
    <property type="match status" value="1"/>
</dbReference>
<comment type="caution">
    <text evidence="14">The sequence shown here is derived from an EMBL/GenBank/DDBJ whole genome shotgun (WGS) entry which is preliminary data.</text>
</comment>
<feature type="binding site" evidence="12">
    <location>
        <begin position="37"/>
        <end position="41"/>
    </location>
    <ligand>
        <name>substrate</name>
    </ligand>
</feature>
<feature type="domain" description="Carbohydrate kinase PfkB" evidence="13">
    <location>
        <begin position="2"/>
        <end position="287"/>
    </location>
</feature>
<feature type="binding site" evidence="12">
    <location>
        <begin position="244"/>
        <end position="245"/>
    </location>
    <ligand>
        <name>ATP</name>
        <dbReference type="ChEBI" id="CHEBI:30616"/>
    </ligand>
</feature>
<dbReference type="RefSeq" id="WP_161676632.1">
    <property type="nucleotide sequence ID" value="NZ_JAABLP010000003.1"/>
</dbReference>
<reference evidence="14 15" key="1">
    <citation type="submission" date="2020-01" db="EMBL/GenBank/DDBJ databases">
        <authorList>
            <person name="Peng S.Y."/>
            <person name="Li J."/>
            <person name="Wang M."/>
            <person name="Wang L."/>
            <person name="Wang C.Q."/>
            <person name="Wang J.R."/>
        </authorList>
    </citation>
    <scope>NUCLEOTIDE SEQUENCE [LARGE SCALE GENOMIC DNA]</scope>
    <source>
        <strain evidence="14 15">XCT-34</strain>
    </source>
</reference>
<keyword evidence="10 12" id="KW-0630">Potassium</keyword>
<comment type="pathway">
    <text evidence="12">Carbohydrate metabolism; D-ribose degradation; D-ribose 5-phosphate from beta-D-ribopyranose: step 2/2.</text>
</comment>
<accession>A0ABW9ZIQ6</accession>
<evidence type="ECO:0000256" key="2">
    <source>
        <dbReference type="ARBA" id="ARBA00012035"/>
    </source>
</evidence>
<feature type="binding site" evidence="12">
    <location>
        <position position="275"/>
    </location>
    <ligand>
        <name>K(+)</name>
        <dbReference type="ChEBI" id="CHEBI:29103"/>
    </ligand>
</feature>
<dbReference type="InterPro" id="IPR002139">
    <property type="entry name" value="Ribo/fructo_kinase"/>
</dbReference>
<dbReference type="InterPro" id="IPR011611">
    <property type="entry name" value="PfkB_dom"/>
</dbReference>
<evidence type="ECO:0000256" key="6">
    <source>
        <dbReference type="ARBA" id="ARBA00022741"/>
    </source>
</evidence>
<feature type="binding site" evidence="12">
    <location>
        <begin position="213"/>
        <end position="218"/>
    </location>
    <ligand>
        <name>ATP</name>
        <dbReference type="ChEBI" id="CHEBI:30616"/>
    </ligand>
</feature>
<dbReference type="EMBL" id="JAABLP010000003">
    <property type="protein sequence ID" value="NBN64676.1"/>
    <property type="molecule type" value="Genomic_DNA"/>
</dbReference>
<keyword evidence="8 12" id="KW-0067">ATP-binding</keyword>
<comment type="similarity">
    <text evidence="12">Belongs to the carbohydrate kinase PfkB family. Ribokinase subfamily.</text>
</comment>
<comment type="subcellular location">
    <subcellularLocation>
        <location evidence="12">Cytoplasm</location>
    </subcellularLocation>
</comment>
<feature type="active site" description="Proton acceptor" evidence="12">
    <location>
        <position position="245"/>
    </location>
</feature>
<dbReference type="Pfam" id="PF00294">
    <property type="entry name" value="PfkB"/>
    <property type="match status" value="1"/>
</dbReference>
<protein>
    <recommendedName>
        <fullName evidence="3 12">Ribokinase</fullName>
        <shortName evidence="12">RK</shortName>
        <ecNumber evidence="2 12">2.7.1.15</ecNumber>
    </recommendedName>
</protein>